<sequence>MISIQSTLNDLIAHRERLLNESIKHASTIGYVYIRPFNLGLLVEQLPEGVQVGPAMGDELPTIFSERMANANLSLVKSIAKEPEVKFVSIQKYISDSLESTENTIKMIQSLQPEI</sequence>
<evidence type="ECO:0000313" key="1">
    <source>
        <dbReference type="EMBL" id="AQW88559.1"/>
    </source>
</evidence>
<keyword evidence="2" id="KW-1185">Reference proteome</keyword>
<gene>
    <name evidence="1" type="ORF">BF_0034</name>
</gene>
<evidence type="ECO:0000313" key="2">
    <source>
        <dbReference type="Proteomes" id="UP000221837"/>
    </source>
</evidence>
<protein>
    <submittedName>
        <fullName evidence="1">Uncharacterized protein</fullName>
    </submittedName>
</protein>
<accession>A0A1S6UAU3</accession>
<dbReference type="Proteomes" id="UP000221837">
    <property type="component" value="Genome"/>
</dbReference>
<dbReference type="EMBL" id="KY630187">
    <property type="protein sequence ID" value="AQW88559.1"/>
    <property type="molecule type" value="Genomic_DNA"/>
</dbReference>
<proteinExistence type="predicted"/>
<name>A0A1S6UAU3_9CAUD</name>
<reference evidence="1" key="1">
    <citation type="submission" date="2017-02" db="EMBL/GenBank/DDBJ databases">
        <title>Genome sequence of Serratia marcescens phage BF.</title>
        <authorList>
            <person name="Casey E."/>
            <person name="Fitzgerald B."/>
            <person name="Mahony J."/>
            <person name="Lugli G."/>
            <person name="Ventura M."/>
            <person name="van Sinderen D."/>
        </authorList>
    </citation>
    <scope>NUCLEOTIDE SEQUENCE [LARGE SCALE GENOMIC DNA]</scope>
</reference>
<organism evidence="1 2">
    <name type="scientific">Serratia phage BF</name>
    <dbReference type="NCBI Taxonomy" id="1962671"/>
    <lineage>
        <taxon>Viruses</taxon>
        <taxon>Duplodnaviria</taxon>
        <taxon>Heunggongvirae</taxon>
        <taxon>Uroviricota</taxon>
        <taxon>Caudoviricetes</taxon>
        <taxon>Eneladusvirus</taxon>
        <taxon>Eneladusvirus BF</taxon>
    </lineage>
</organism>